<organism evidence="2 3">
    <name type="scientific">Fusobacterium nucleatum subsp. polymorphum</name>
    <name type="common">Fusobacterium polymorphum</name>
    <dbReference type="NCBI Taxonomy" id="76857"/>
    <lineage>
        <taxon>Bacteria</taxon>
        <taxon>Fusobacteriati</taxon>
        <taxon>Fusobacteriota</taxon>
        <taxon>Fusobacteriia</taxon>
        <taxon>Fusobacteriales</taxon>
        <taxon>Fusobacteriaceae</taxon>
        <taxon>Fusobacterium</taxon>
    </lineage>
</organism>
<dbReference type="CDD" id="cd00093">
    <property type="entry name" value="HTH_XRE"/>
    <property type="match status" value="1"/>
</dbReference>
<dbReference type="GO" id="GO:0003677">
    <property type="term" value="F:DNA binding"/>
    <property type="evidence" value="ECO:0007669"/>
    <property type="project" value="InterPro"/>
</dbReference>
<dbReference type="InterPro" id="IPR001387">
    <property type="entry name" value="Cro/C1-type_HTH"/>
</dbReference>
<protein>
    <recommendedName>
        <fullName evidence="1">HTH cro/C1-type domain-containing protein</fullName>
    </recommendedName>
</protein>
<dbReference type="SMART" id="SM00530">
    <property type="entry name" value="HTH_XRE"/>
    <property type="match status" value="1"/>
</dbReference>
<dbReference type="AlphaFoldDB" id="A0A2C6BPD2"/>
<sequence length="167" mass="19658">MDIANILKIIRKKYKLTQKEIAKIIGVSHQTISLIERGDYKASKKTVNSLIKNFPLEFKEKTYSKKEINEFEKEVLETYEMLREEKNPFTAIASFKRSLINLNQEISKTSININTLEENPDFKKISIRLKRPIKTTLKYLELIKNQLNDIINTDYITIEEEDINESE</sequence>
<reference evidence="2 3" key="1">
    <citation type="submission" date="2017-06" db="EMBL/GenBank/DDBJ databases">
        <title>Draft genome sequence of Fusobacterium nucleatum subsp. polymorphum KCOM 1271 (=ChDC F305).</title>
        <authorList>
            <person name="Kook J.-K."/>
            <person name="Park S.-N."/>
            <person name="Lim Y.K."/>
            <person name="Roh H."/>
        </authorList>
    </citation>
    <scope>NUCLEOTIDE SEQUENCE [LARGE SCALE GENOMIC DNA]</scope>
    <source>
        <strain evidence="3">KCOM 1271 (ChDC F305)</strain>
    </source>
</reference>
<dbReference type="InterPro" id="IPR010982">
    <property type="entry name" value="Lambda_DNA-bd_dom_sf"/>
</dbReference>
<dbReference type="Pfam" id="PF01381">
    <property type="entry name" value="HTH_3"/>
    <property type="match status" value="1"/>
</dbReference>
<evidence type="ECO:0000259" key="1">
    <source>
        <dbReference type="PROSITE" id="PS50943"/>
    </source>
</evidence>
<gene>
    <name evidence="2" type="ORF">CBG54_00825</name>
</gene>
<dbReference type="PROSITE" id="PS50943">
    <property type="entry name" value="HTH_CROC1"/>
    <property type="match status" value="1"/>
</dbReference>
<evidence type="ECO:0000313" key="3">
    <source>
        <dbReference type="Proteomes" id="UP000224182"/>
    </source>
</evidence>
<dbReference type="Gene3D" id="1.10.260.40">
    <property type="entry name" value="lambda repressor-like DNA-binding domains"/>
    <property type="match status" value="1"/>
</dbReference>
<dbReference type="Proteomes" id="UP000224182">
    <property type="component" value="Unassembled WGS sequence"/>
</dbReference>
<comment type="caution">
    <text evidence="2">The sequence shown here is derived from an EMBL/GenBank/DDBJ whole genome shotgun (WGS) entry which is preliminary data.</text>
</comment>
<evidence type="ECO:0000313" key="2">
    <source>
        <dbReference type="EMBL" id="PHI05705.1"/>
    </source>
</evidence>
<proteinExistence type="predicted"/>
<dbReference type="RefSeq" id="WP_098973438.1">
    <property type="nucleotide sequence ID" value="NZ_CP077115.1"/>
</dbReference>
<feature type="domain" description="HTH cro/C1-type" evidence="1">
    <location>
        <begin position="7"/>
        <end position="61"/>
    </location>
</feature>
<dbReference type="EMBL" id="NIRN01000001">
    <property type="protein sequence ID" value="PHI05705.1"/>
    <property type="molecule type" value="Genomic_DNA"/>
</dbReference>
<name>A0A2C6BPD2_FUSNP</name>
<dbReference type="SUPFAM" id="SSF47413">
    <property type="entry name" value="lambda repressor-like DNA-binding domains"/>
    <property type="match status" value="1"/>
</dbReference>
<accession>A0A2C6BPD2</accession>